<name>A0A2A4MQ68_9GAMM</name>
<dbReference type="EMBL" id="NVQR01000048">
    <property type="protein sequence ID" value="PCH61990.1"/>
    <property type="molecule type" value="Genomic_DNA"/>
</dbReference>
<accession>A0A2A4MQ68</accession>
<reference evidence="2" key="1">
    <citation type="submission" date="2017-08" db="EMBL/GenBank/DDBJ databases">
        <title>A dynamic microbial community with high functional redundancy inhabits the cold, oxic subseafloor aquifer.</title>
        <authorList>
            <person name="Tully B.J."/>
            <person name="Wheat C.G."/>
            <person name="Glazer B.T."/>
            <person name="Huber J.A."/>
        </authorList>
    </citation>
    <scope>NUCLEOTIDE SEQUENCE [LARGE SCALE GENOMIC DNA]</scope>
</reference>
<evidence type="ECO:0000313" key="1">
    <source>
        <dbReference type="EMBL" id="PCH61990.1"/>
    </source>
</evidence>
<dbReference type="InterPro" id="IPR018680">
    <property type="entry name" value="DUF2164"/>
</dbReference>
<gene>
    <name evidence="1" type="ORF">COC19_03505</name>
</gene>
<dbReference type="Proteomes" id="UP000218172">
    <property type="component" value="Unassembled WGS sequence"/>
</dbReference>
<organism evidence="1 2">
    <name type="scientific">SAR86 cluster bacterium</name>
    <dbReference type="NCBI Taxonomy" id="2030880"/>
    <lineage>
        <taxon>Bacteria</taxon>
        <taxon>Pseudomonadati</taxon>
        <taxon>Pseudomonadota</taxon>
        <taxon>Gammaproteobacteria</taxon>
        <taxon>SAR86 cluster</taxon>
    </lineage>
</organism>
<dbReference type="Pfam" id="PF09932">
    <property type="entry name" value="DUF2164"/>
    <property type="match status" value="1"/>
</dbReference>
<sequence length="84" mass="9636">MISLNKDQQGQMLGKLQRYFSSELDQDLGGFEAQFLLDFIAKDLGAYFYNQGLADALKHVETRFEDISESMYELIQDTDSMAKL</sequence>
<dbReference type="AlphaFoldDB" id="A0A2A4MQ68"/>
<evidence type="ECO:0000313" key="2">
    <source>
        <dbReference type="Proteomes" id="UP000218172"/>
    </source>
</evidence>
<comment type="caution">
    <text evidence="1">The sequence shown here is derived from an EMBL/GenBank/DDBJ whole genome shotgun (WGS) entry which is preliminary data.</text>
</comment>
<proteinExistence type="predicted"/>
<evidence type="ECO:0008006" key="3">
    <source>
        <dbReference type="Google" id="ProtNLM"/>
    </source>
</evidence>
<protein>
    <recommendedName>
        <fullName evidence="3">DUF2164 domain-containing protein</fullName>
    </recommendedName>
</protein>